<feature type="compositionally biased region" description="Basic and acidic residues" evidence="19">
    <location>
        <begin position="1686"/>
        <end position="1695"/>
    </location>
</feature>
<keyword evidence="9 26" id="KW-0418">Kinase</keyword>
<feature type="chain" id="PRO_5021031982" description="non-specific serine/threonine protein kinase" evidence="20">
    <location>
        <begin position="24"/>
        <end position="1882"/>
    </location>
</feature>
<dbReference type="SUPFAM" id="SSF50156">
    <property type="entry name" value="PDZ domain-like"/>
    <property type="match status" value="1"/>
</dbReference>
<keyword evidence="8" id="KW-0547">Nucleotide-binding</keyword>
<feature type="signal peptide" evidence="20">
    <location>
        <begin position="1"/>
        <end position="23"/>
    </location>
</feature>
<dbReference type="FunFam" id="2.60.120.260:FF:000015">
    <property type="entry name" value="Netrin 1"/>
    <property type="match status" value="1"/>
</dbReference>
<dbReference type="InterPro" id="IPR000719">
    <property type="entry name" value="Prot_kinase_dom"/>
</dbReference>
<dbReference type="Gene3D" id="2.30.42.10">
    <property type="match status" value="1"/>
</dbReference>
<dbReference type="InterPro" id="IPR008211">
    <property type="entry name" value="Laminin_N"/>
</dbReference>
<dbReference type="InterPro" id="IPR015022">
    <property type="entry name" value="MAST_pre-PK_dom"/>
</dbReference>
<dbReference type="FunFam" id="1.20.1480.20:FF:000001">
    <property type="entry name" value="microtubule-associated serine/threonine-protein kinase 4 isoform X1"/>
    <property type="match status" value="1"/>
</dbReference>
<feature type="compositionally biased region" description="Polar residues" evidence="19">
    <location>
        <begin position="1578"/>
        <end position="1589"/>
    </location>
</feature>
<keyword evidence="10" id="KW-0067">ATP-binding</keyword>
<dbReference type="Gene3D" id="1.20.1480.20">
    <property type="entry name" value="MAST3 pre-PK domain-like"/>
    <property type="match status" value="1"/>
</dbReference>
<dbReference type="PROSITE" id="PS50027">
    <property type="entry name" value="EGF_LAM_2"/>
    <property type="match status" value="1"/>
</dbReference>
<dbReference type="Proteomes" id="UP000298787">
    <property type="component" value="Chromosome 23"/>
</dbReference>
<feature type="disulfide bond" evidence="18">
    <location>
        <begin position="286"/>
        <end position="303"/>
    </location>
</feature>
<dbReference type="SUPFAM" id="SSF57196">
    <property type="entry name" value="EGF/Laminin"/>
    <property type="match status" value="1"/>
</dbReference>
<evidence type="ECO:0000259" key="23">
    <source>
        <dbReference type="PROSITE" id="PS50106"/>
    </source>
</evidence>
<evidence type="ECO:0000256" key="4">
    <source>
        <dbReference type="ARBA" id="ARBA00022553"/>
    </source>
</evidence>
<evidence type="ECO:0000259" key="25">
    <source>
        <dbReference type="PROSITE" id="PS51285"/>
    </source>
</evidence>
<evidence type="ECO:0000256" key="13">
    <source>
        <dbReference type="ARBA" id="ARBA00023170"/>
    </source>
</evidence>
<feature type="compositionally biased region" description="Low complexity" evidence="19">
    <location>
        <begin position="1661"/>
        <end position="1677"/>
    </location>
</feature>
<dbReference type="GO" id="GO:0008045">
    <property type="term" value="P:motor neuron axon guidance"/>
    <property type="evidence" value="ECO:0007669"/>
    <property type="project" value="TreeGrafter"/>
</dbReference>
<feature type="compositionally biased region" description="Basic and acidic residues" evidence="19">
    <location>
        <begin position="1766"/>
        <end position="1776"/>
    </location>
</feature>
<dbReference type="GO" id="GO:0005604">
    <property type="term" value="C:basement membrane"/>
    <property type="evidence" value="ECO:0007669"/>
    <property type="project" value="TreeGrafter"/>
</dbReference>
<feature type="domain" description="AGC-kinase C-terminal" evidence="25">
    <location>
        <begin position="847"/>
        <end position="915"/>
    </location>
</feature>
<dbReference type="InterPro" id="IPR056863">
    <property type="entry name" value="LMN_ATRN_NET-like_EGF"/>
</dbReference>
<evidence type="ECO:0000256" key="12">
    <source>
        <dbReference type="ARBA" id="ARBA00023157"/>
    </source>
</evidence>
<comment type="caution">
    <text evidence="18">Lacks conserved residue(s) required for the propagation of feature annotation.</text>
</comment>
<keyword evidence="12 18" id="KW-1015">Disulfide bond</keyword>
<feature type="region of interest" description="Disordered" evidence="19">
    <location>
        <begin position="1134"/>
        <end position="1163"/>
    </location>
</feature>
<evidence type="ECO:0000313" key="27">
    <source>
        <dbReference type="Proteomes" id="UP000298787"/>
    </source>
</evidence>
<evidence type="ECO:0000259" key="24">
    <source>
        <dbReference type="PROSITE" id="PS51117"/>
    </source>
</evidence>
<feature type="region of interest" description="Disordered" evidence="19">
    <location>
        <begin position="1267"/>
        <end position="1384"/>
    </location>
</feature>
<keyword evidence="3" id="KW-0723">Serine/threonine-protein kinase</keyword>
<feature type="domain" description="PDZ" evidence="23">
    <location>
        <begin position="1171"/>
        <end position="1259"/>
    </location>
</feature>
<dbReference type="PROSITE" id="PS50011">
    <property type="entry name" value="PROTEIN_KINASE_DOM"/>
    <property type="match status" value="1"/>
</dbReference>
<dbReference type="GO" id="GO:0009888">
    <property type="term" value="P:tissue development"/>
    <property type="evidence" value="ECO:0007669"/>
    <property type="project" value="TreeGrafter"/>
</dbReference>
<evidence type="ECO:0000256" key="11">
    <source>
        <dbReference type="ARBA" id="ARBA00022842"/>
    </source>
</evidence>
<evidence type="ECO:0000256" key="5">
    <source>
        <dbReference type="ARBA" id="ARBA00022679"/>
    </source>
</evidence>
<dbReference type="PROSITE" id="PS51285">
    <property type="entry name" value="AGC_KINASE_CTER"/>
    <property type="match status" value="1"/>
</dbReference>
<evidence type="ECO:0000256" key="17">
    <source>
        <dbReference type="ARBA" id="ARBA00048679"/>
    </source>
</evidence>
<feature type="compositionally biased region" description="Basic residues" evidence="19">
    <location>
        <begin position="1271"/>
        <end position="1284"/>
    </location>
</feature>
<keyword evidence="27" id="KW-1185">Reference proteome</keyword>
<dbReference type="GO" id="GO:0016358">
    <property type="term" value="P:dendrite development"/>
    <property type="evidence" value="ECO:0007669"/>
    <property type="project" value="TreeGrafter"/>
</dbReference>
<evidence type="ECO:0000256" key="6">
    <source>
        <dbReference type="ARBA" id="ARBA00022729"/>
    </source>
</evidence>
<organism evidence="26 27">
    <name type="scientific">Collichthys lucidus</name>
    <name type="common">Big head croaker</name>
    <name type="synonym">Sciaena lucida</name>
    <dbReference type="NCBI Taxonomy" id="240159"/>
    <lineage>
        <taxon>Eukaryota</taxon>
        <taxon>Metazoa</taxon>
        <taxon>Chordata</taxon>
        <taxon>Craniata</taxon>
        <taxon>Vertebrata</taxon>
        <taxon>Euteleostomi</taxon>
        <taxon>Actinopterygii</taxon>
        <taxon>Neopterygii</taxon>
        <taxon>Teleostei</taxon>
        <taxon>Neoteleostei</taxon>
        <taxon>Acanthomorphata</taxon>
        <taxon>Eupercaria</taxon>
        <taxon>Sciaenidae</taxon>
        <taxon>Collichthys</taxon>
    </lineage>
</organism>
<dbReference type="PANTHER" id="PTHR10574:SF437">
    <property type="entry name" value="NETRIN-1"/>
    <property type="match status" value="1"/>
</dbReference>
<evidence type="ECO:0000256" key="3">
    <source>
        <dbReference type="ARBA" id="ARBA00022527"/>
    </source>
</evidence>
<protein>
    <recommendedName>
        <fullName evidence="2">non-specific serine/threonine protein kinase</fullName>
        <ecNumber evidence="2">2.7.11.1</ecNumber>
    </recommendedName>
</protein>
<feature type="compositionally biased region" description="Low complexity" evidence="19">
    <location>
        <begin position="1477"/>
        <end position="1488"/>
    </location>
</feature>
<feature type="compositionally biased region" description="Low complexity" evidence="19">
    <location>
        <begin position="1404"/>
        <end position="1416"/>
    </location>
</feature>
<evidence type="ECO:0000256" key="9">
    <source>
        <dbReference type="ARBA" id="ARBA00022777"/>
    </source>
</evidence>
<evidence type="ECO:0000259" key="22">
    <source>
        <dbReference type="PROSITE" id="PS50027"/>
    </source>
</evidence>
<reference evidence="26 27" key="1">
    <citation type="submission" date="2019-01" db="EMBL/GenBank/DDBJ databases">
        <title>Genome Assembly of Collichthys lucidus.</title>
        <authorList>
            <person name="Cai M."/>
            <person name="Xiao S."/>
        </authorList>
    </citation>
    <scope>NUCLEOTIDE SEQUENCE [LARGE SCALE GENOMIC DNA]</scope>
    <source>
        <strain evidence="26">JT15FE1705JMU</strain>
        <tissue evidence="26">Muscle</tissue>
    </source>
</reference>
<dbReference type="CDD" id="cd00055">
    <property type="entry name" value="EGF_Lam"/>
    <property type="match status" value="1"/>
</dbReference>
<dbReference type="PROSITE" id="PS51117">
    <property type="entry name" value="LAMININ_NTER"/>
    <property type="match status" value="1"/>
</dbReference>
<dbReference type="Pfam" id="PF00595">
    <property type="entry name" value="PDZ"/>
    <property type="match status" value="1"/>
</dbReference>
<proteinExistence type="predicted"/>
<keyword evidence="13" id="KW-0675">Receptor</keyword>
<feature type="compositionally biased region" description="Polar residues" evidence="19">
    <location>
        <begin position="971"/>
        <end position="984"/>
    </location>
</feature>
<evidence type="ECO:0000256" key="8">
    <source>
        <dbReference type="ARBA" id="ARBA00022741"/>
    </source>
</evidence>
<feature type="compositionally biased region" description="Polar residues" evidence="19">
    <location>
        <begin position="1853"/>
        <end position="1876"/>
    </location>
</feature>
<dbReference type="SMART" id="SM00180">
    <property type="entry name" value="EGF_Lam"/>
    <property type="match status" value="1"/>
</dbReference>
<feature type="domain" description="Laminin EGF-like" evidence="22">
    <location>
        <begin position="284"/>
        <end position="339"/>
    </location>
</feature>
<evidence type="ECO:0000256" key="2">
    <source>
        <dbReference type="ARBA" id="ARBA00012513"/>
    </source>
</evidence>
<keyword evidence="5" id="KW-0808">Transferase</keyword>
<dbReference type="STRING" id="240159.A0A4U5VS66"/>
<dbReference type="InterPro" id="IPR050440">
    <property type="entry name" value="Laminin/Netrin_ECM"/>
</dbReference>
<dbReference type="GO" id="GO:0004674">
    <property type="term" value="F:protein serine/threonine kinase activity"/>
    <property type="evidence" value="ECO:0007669"/>
    <property type="project" value="UniProtKB-KW"/>
</dbReference>
<dbReference type="EMBL" id="CM014100">
    <property type="protein sequence ID" value="TKS91494.1"/>
    <property type="molecule type" value="Genomic_DNA"/>
</dbReference>
<dbReference type="PANTHER" id="PTHR10574">
    <property type="entry name" value="NETRIN/LAMININ-RELATED"/>
    <property type="match status" value="1"/>
</dbReference>
<feature type="compositionally biased region" description="Basic and acidic residues" evidence="19">
    <location>
        <begin position="1830"/>
        <end position="1845"/>
    </location>
</feature>
<accession>A0A4U5VS66</accession>
<evidence type="ECO:0000259" key="21">
    <source>
        <dbReference type="PROSITE" id="PS50011"/>
    </source>
</evidence>
<dbReference type="SUPFAM" id="SSF56112">
    <property type="entry name" value="Protein kinase-like (PK-like)"/>
    <property type="match status" value="1"/>
</dbReference>
<feature type="compositionally biased region" description="Polar residues" evidence="19">
    <location>
        <begin position="1806"/>
        <end position="1815"/>
    </location>
</feature>
<dbReference type="InterPro" id="IPR000961">
    <property type="entry name" value="AGC-kinase_C"/>
</dbReference>
<dbReference type="PROSITE" id="PS50106">
    <property type="entry name" value="PDZ"/>
    <property type="match status" value="1"/>
</dbReference>
<dbReference type="Pfam" id="PF08926">
    <property type="entry name" value="DUF1908"/>
    <property type="match status" value="1"/>
</dbReference>
<feature type="compositionally biased region" description="Basic and acidic residues" evidence="19">
    <location>
        <begin position="1042"/>
        <end position="1059"/>
    </location>
</feature>
<evidence type="ECO:0000256" key="18">
    <source>
        <dbReference type="PROSITE-ProRule" id="PRU00460"/>
    </source>
</evidence>
<dbReference type="SMART" id="SM00220">
    <property type="entry name" value="S_TKc"/>
    <property type="match status" value="1"/>
</dbReference>
<feature type="disulfide bond" evidence="18">
    <location>
        <begin position="305"/>
        <end position="314"/>
    </location>
</feature>
<feature type="domain" description="Laminin N-terminal" evidence="24">
    <location>
        <begin position="46"/>
        <end position="283"/>
    </location>
</feature>
<evidence type="ECO:0000256" key="19">
    <source>
        <dbReference type="SAM" id="MobiDB-lite"/>
    </source>
</evidence>
<feature type="region of interest" description="Disordered" evidence="19">
    <location>
        <begin position="355"/>
        <end position="434"/>
    </location>
</feature>
<feature type="compositionally biased region" description="Low complexity" evidence="19">
    <location>
        <begin position="1356"/>
        <end position="1373"/>
    </location>
</feature>
<feature type="compositionally biased region" description="Low complexity" evidence="19">
    <location>
        <begin position="413"/>
        <end position="430"/>
    </location>
</feature>
<dbReference type="GO" id="GO:0005524">
    <property type="term" value="F:ATP binding"/>
    <property type="evidence" value="ECO:0007669"/>
    <property type="project" value="UniProtKB-KW"/>
</dbReference>
<feature type="region of interest" description="Disordered" evidence="19">
    <location>
        <begin position="1401"/>
        <end position="1492"/>
    </location>
</feature>
<dbReference type="SMART" id="SM00228">
    <property type="entry name" value="PDZ"/>
    <property type="match status" value="1"/>
</dbReference>
<dbReference type="GO" id="GO:0000287">
    <property type="term" value="F:magnesium ion binding"/>
    <property type="evidence" value="ECO:0007669"/>
    <property type="project" value="InterPro"/>
</dbReference>
<feature type="compositionally biased region" description="Pro residues" evidence="19">
    <location>
        <begin position="361"/>
        <end position="370"/>
    </location>
</feature>
<feature type="compositionally biased region" description="Low complexity" evidence="19">
    <location>
        <begin position="1305"/>
        <end position="1331"/>
    </location>
</feature>
<dbReference type="GO" id="GO:0009887">
    <property type="term" value="P:animal organ morphogenesis"/>
    <property type="evidence" value="ECO:0007669"/>
    <property type="project" value="TreeGrafter"/>
</dbReference>
<keyword evidence="7" id="KW-0677">Repeat</keyword>
<dbReference type="Pfam" id="PF24973">
    <property type="entry name" value="EGF_LMN_ATRN"/>
    <property type="match status" value="1"/>
</dbReference>
<feature type="region of interest" description="Disordered" evidence="19">
    <location>
        <begin position="922"/>
        <end position="988"/>
    </location>
</feature>
<evidence type="ECO:0000256" key="15">
    <source>
        <dbReference type="ARBA" id="ARBA00023292"/>
    </source>
</evidence>
<feature type="compositionally biased region" description="Basic and acidic residues" evidence="19">
    <location>
        <begin position="1285"/>
        <end position="1294"/>
    </location>
</feature>
<dbReference type="GO" id="GO:0007010">
    <property type="term" value="P:cytoskeleton organization"/>
    <property type="evidence" value="ECO:0007669"/>
    <property type="project" value="UniProtKB-ARBA"/>
</dbReference>
<comment type="cofactor">
    <cofactor evidence="1">
        <name>Mg(2+)</name>
        <dbReference type="ChEBI" id="CHEBI:18420"/>
    </cofactor>
</comment>
<evidence type="ECO:0000256" key="10">
    <source>
        <dbReference type="ARBA" id="ARBA00022840"/>
    </source>
</evidence>
<feature type="region of interest" description="Disordered" evidence="19">
    <location>
        <begin position="1036"/>
        <end position="1063"/>
    </location>
</feature>
<dbReference type="Pfam" id="PF00055">
    <property type="entry name" value="Laminin_N"/>
    <property type="match status" value="1"/>
</dbReference>
<feature type="compositionally biased region" description="Basic and acidic residues" evidence="19">
    <location>
        <begin position="1711"/>
        <end position="1733"/>
    </location>
</feature>
<feature type="compositionally biased region" description="Low complexity" evidence="19">
    <location>
        <begin position="371"/>
        <end position="380"/>
    </location>
</feature>
<name>A0A4U5VS66_COLLU</name>
<feature type="region of interest" description="Disordered" evidence="19">
    <location>
        <begin position="1515"/>
        <end position="1882"/>
    </location>
</feature>
<dbReference type="SUPFAM" id="SSF140482">
    <property type="entry name" value="MAST3 pre-PK domain-like"/>
    <property type="match status" value="1"/>
</dbReference>
<feature type="domain" description="Protein kinase" evidence="21">
    <location>
        <begin position="502"/>
        <end position="846"/>
    </location>
</feature>
<keyword evidence="11" id="KW-0460">Magnesium</keyword>
<dbReference type="SUPFAM" id="SSF49785">
    <property type="entry name" value="Galactose-binding domain-like"/>
    <property type="match status" value="1"/>
</dbReference>
<feature type="compositionally biased region" description="Polar residues" evidence="19">
    <location>
        <begin position="384"/>
        <end position="398"/>
    </location>
</feature>
<dbReference type="EC" id="2.7.11.1" evidence="2"/>
<dbReference type="Gene3D" id="2.60.120.260">
    <property type="entry name" value="Galactose-binding domain-like"/>
    <property type="match status" value="1"/>
</dbReference>
<dbReference type="InterPro" id="IPR036034">
    <property type="entry name" value="PDZ_sf"/>
</dbReference>
<evidence type="ECO:0000313" key="26">
    <source>
        <dbReference type="EMBL" id="TKS91494.1"/>
    </source>
</evidence>
<dbReference type="Gene3D" id="1.10.510.10">
    <property type="entry name" value="Transferase(Phosphotransferase) domain 1"/>
    <property type="match status" value="1"/>
</dbReference>
<dbReference type="InterPro" id="IPR008979">
    <property type="entry name" value="Galactose-bd-like_sf"/>
</dbReference>
<gene>
    <name evidence="26" type="ORF">D9C73_026307</name>
</gene>
<feature type="compositionally biased region" description="Low complexity" evidence="19">
    <location>
        <begin position="1781"/>
        <end position="1801"/>
    </location>
</feature>
<comment type="catalytic activity">
    <reaction evidence="17">
        <text>L-seryl-[protein] + ATP = O-phospho-L-seryl-[protein] + ADP + H(+)</text>
        <dbReference type="Rhea" id="RHEA:17989"/>
        <dbReference type="Rhea" id="RHEA-COMP:9863"/>
        <dbReference type="Rhea" id="RHEA-COMP:11604"/>
        <dbReference type="ChEBI" id="CHEBI:15378"/>
        <dbReference type="ChEBI" id="CHEBI:29999"/>
        <dbReference type="ChEBI" id="CHEBI:30616"/>
        <dbReference type="ChEBI" id="CHEBI:83421"/>
        <dbReference type="ChEBI" id="CHEBI:456216"/>
        <dbReference type="EC" id="2.7.11.1"/>
    </reaction>
</comment>
<dbReference type="Pfam" id="PF00069">
    <property type="entry name" value="Pkinase"/>
    <property type="match status" value="1"/>
</dbReference>
<keyword evidence="14" id="KW-0325">Glycoprotein</keyword>
<dbReference type="Gene3D" id="3.30.200.20">
    <property type="entry name" value="Phosphorylase Kinase, domain 1"/>
    <property type="match status" value="1"/>
</dbReference>
<keyword evidence="6 20" id="KW-0732">Signal</keyword>
<sequence>MQRILEVWVTLVTLCALTEGVFAGYGLSMFAAQSSPPDPCYDENGNPRRCIPDFVNSAFGKDVRVSSTCGNPAARYCVVTEKGEERTRDCHTCDAGDPKKSHPPAYLTDLNNPHNLTCWQSENYVQYPQNVTLTLSLGKKFEVTYVSLQFCSPRPESMAIYKSMDYGKSWVPFQYYSTQCKKMYNRQNKAAITKQNEQEAICTDSHTDMHPLTGGLIAFSTLDGRPSAHDFDNSPVLQDWVTATDIKVIFSRLHTFGDENEDDSELARDSYFYAVSDLQVGGRCKCNGHASKCVKDREGNLVCECKHNTAGPECDRCKPFHYDRPWQRATAREANECVAFSTSCRTSNRKSLILTTTSPTLPRPHSPLPLPGHLAGSSPLDSPRNFSPSNPAHFSFASSRRADGRRWSLASLPSSGYGTNTPSSTSSSSSQERLHQLPFQPTMDELHFLSKHFGSTESITDDDGGRSSPHMRPRSRSLSPGRSSSCYDNEIVMMNHVYKERFPKATAQMEGRLAEFIQAFSPENVLPLADGVLSFIHHQIAELSRDCLAKAREGLITSVYFFELQENLEKLLNDAFERSESSEVAFVTELAKKLLIIISRPARLLECLEFNPEEFYHLLEAAEDHAKEGHLMKTDIPRYIISQLGLTRDPIEEMVNLDSYDSEGPLTPETDDSTEGKIRAMKPPGEADFQTIKLISNGAYGLLITSMGHIKLTDFGLSKMGLMSLTTNLYEGHIEKDTREFLDKQVCGTPEYIAPEVILRQGYGKPVDWWAMGIILYEFLVGCVPFFGDTPEELFGQVITDDIVWPEGDEALPVDAQHLISSLLQTNPLVRLGTGGAFEVKQHSFFTEVNWNSVLRQKAEFIPHLESEEDTSYFDTRSERYHHVQSYDEDDTNDDEPVEIHRFSSCSPRFSKVYSSMEHLSQLEHKPPGVTLREHKVPREDRKAKRESLGSLTLRDKSWRTGSPEMKRLSCSETSFTESDSSPPSGARRRFSALMDTHRLASPLEVDSELPTVPTRQPPVKARGASLEGAMGTVASQGDLRPFLKDSNGHTAGDKHLRPADASLPLPSSATVLGLPDTQAARGATTDLVLRRVRHQQLSAEGEKPSSRPGTKVIKSASATALSVIIPAVEQHGASPLASPMSPRSLSSNPSSRDSSPSRDYSPMVNVLHSPITIHRSGKKYGFTLRAIRVYMGDSDVYSVHHMVWHVEDGGPAQDAGLSAGDLITHVNGESVHGLVHTEVVELILKSGSKVTVTTTPFENTSIKVGPARKSSYKSKMARRSKRMGAKEGQDKKRSSLFRKITKQSNLLHTSRSLSSLNRSLSSGDSLPGSPTHSLTARSPTQTYRSNLESPYLGTSSQSSSPASSTPNSPAASHHMRPSSLHGLSPKLHRQYRSARCKSAGNIPLSPLAHTPSPTTSSPPPLSGHTVGSSNTTQMFPAKLHSSPPVARPRPKSAEPPRSPLLQRVQSAEKLGAPMLPSSSSSSSSPSPLTGVSLRKHSLEVAHGDYRRESFHCEHSLQSLLEMEGENGPAPPSPSSSSSPSPPMGGEIGGMKPVRRLGRQESPLSRDTLVPAKEKDTQTTTVSESVATKTESKTDAVVAGKTLSSAEVQKKSASVAAVDTKPSPAPVSSTTEVKPSPGDKPQAPEVSKGKVSEKLSTLGTAKVVQQATSKQQSAQTSPDSGPATKAPEKTEEKVKGTAGADKGKVPSAEQSKPRKGTEAGDKGGSDKAAETTKVKGPAPPIPTQVQSQAAAAARAKAEKVSTSYRGAKEEKAHLEVLEENPMSPSSSAASPSSSKSRPMSPGDKSSFVTQLTSVAKTVLGPMKVGSQEGAKVKDTSAKSGEEKRGSAGKPEASSGSGRRGAQTSTSTVQSDKGSSRSSKHHS</sequence>
<dbReference type="SMART" id="SM00136">
    <property type="entry name" value="LamNT"/>
    <property type="match status" value="1"/>
</dbReference>
<dbReference type="InterPro" id="IPR001478">
    <property type="entry name" value="PDZ"/>
</dbReference>
<evidence type="ECO:0000256" key="1">
    <source>
        <dbReference type="ARBA" id="ARBA00001946"/>
    </source>
</evidence>
<feature type="compositionally biased region" description="Basic and acidic residues" evidence="19">
    <location>
        <begin position="922"/>
        <end position="970"/>
    </location>
</feature>
<evidence type="ECO:0000256" key="7">
    <source>
        <dbReference type="ARBA" id="ARBA00022737"/>
    </source>
</evidence>
<comment type="catalytic activity">
    <reaction evidence="16">
        <text>L-threonyl-[protein] + ATP = O-phospho-L-threonyl-[protein] + ADP + H(+)</text>
        <dbReference type="Rhea" id="RHEA:46608"/>
        <dbReference type="Rhea" id="RHEA-COMP:11060"/>
        <dbReference type="Rhea" id="RHEA-COMP:11605"/>
        <dbReference type="ChEBI" id="CHEBI:15378"/>
        <dbReference type="ChEBI" id="CHEBI:30013"/>
        <dbReference type="ChEBI" id="CHEBI:30616"/>
        <dbReference type="ChEBI" id="CHEBI:61977"/>
        <dbReference type="ChEBI" id="CHEBI:456216"/>
        <dbReference type="EC" id="2.7.11.1"/>
    </reaction>
</comment>
<evidence type="ECO:0000256" key="14">
    <source>
        <dbReference type="ARBA" id="ARBA00023180"/>
    </source>
</evidence>
<keyword evidence="4" id="KW-0597">Phosphoprotein</keyword>
<evidence type="ECO:0000256" key="20">
    <source>
        <dbReference type="SAM" id="SignalP"/>
    </source>
</evidence>
<dbReference type="FunFam" id="1.10.510.10:FF:000024">
    <property type="entry name" value="Probable serine/threonine-protein kinase cot-1"/>
    <property type="match status" value="1"/>
</dbReference>
<evidence type="ECO:0000256" key="16">
    <source>
        <dbReference type="ARBA" id="ARBA00047899"/>
    </source>
</evidence>
<dbReference type="InterPro" id="IPR002049">
    <property type="entry name" value="LE_dom"/>
</dbReference>
<keyword evidence="15 18" id="KW-0424">Laminin EGF-like domain</keyword>
<feature type="compositionally biased region" description="Polar residues" evidence="19">
    <location>
        <begin position="1332"/>
        <end position="1355"/>
    </location>
</feature>
<dbReference type="InterPro" id="IPR011009">
    <property type="entry name" value="Kinase-like_dom_sf"/>
</dbReference>
<feature type="region of interest" description="Disordered" evidence="19">
    <location>
        <begin position="455"/>
        <end position="483"/>
    </location>
</feature>
<feature type="compositionally biased region" description="Polar residues" evidence="19">
    <location>
        <begin position="1426"/>
        <end position="1435"/>
    </location>
</feature>
<dbReference type="InterPro" id="IPR023142">
    <property type="entry name" value="MAST_pre-PK_dom_sf"/>
</dbReference>
<dbReference type="FunFam" id="2.30.42.10:FF:000008">
    <property type="entry name" value="microtubule-associated serine/threonine-protein kinase 4 isoform X2"/>
    <property type="match status" value="1"/>
</dbReference>